<evidence type="ECO:0000256" key="2">
    <source>
        <dbReference type="ARBA" id="ARBA00023125"/>
    </source>
</evidence>
<dbReference type="GO" id="GO:0043565">
    <property type="term" value="F:sequence-specific DNA binding"/>
    <property type="evidence" value="ECO:0007669"/>
    <property type="project" value="InterPro"/>
</dbReference>
<keyword evidence="3" id="KW-0804">Transcription</keyword>
<name>A0A9X3CW99_9FLAO</name>
<dbReference type="PANTHER" id="PTHR43280:SF2">
    <property type="entry name" value="HTH-TYPE TRANSCRIPTIONAL REGULATOR EXSA"/>
    <property type="match status" value="1"/>
</dbReference>
<keyword evidence="4" id="KW-1133">Transmembrane helix</keyword>
<evidence type="ECO:0000256" key="3">
    <source>
        <dbReference type="ARBA" id="ARBA00023163"/>
    </source>
</evidence>
<protein>
    <submittedName>
        <fullName evidence="6">AraC family transcriptional regulator</fullName>
    </submittedName>
</protein>
<keyword evidence="7" id="KW-1185">Reference proteome</keyword>
<feature type="transmembrane region" description="Helical" evidence="4">
    <location>
        <begin position="181"/>
        <end position="204"/>
    </location>
</feature>
<sequence>MILILLIAAIFGFVLSTTLFLKRSTNTLATRILGGFYFLLSLYALQAYIIDGGYLEHFTWFFLWPLLPYHLIFVPIYYYFQVILTDRLNFKITDLILFIPFLLGVIDVSYVYLQPVSFYNDIISHTISSPERRLEVDYWLLTLDQHLLIRHVWQLGVLVVLLPQLITFIKKDKNDELKSILNKWLVTFWSILMIMALLAILYALEKMFEENLFHSLLVIGKNGGIITFFLYIALFLIGVIPIYFPTILYGYPQKVIPASSPEVAVKEPKEQDDELKFGLDEQEVKSKLMGLKDRKLYLNQNFNLTECARELEMPSHHISYFLKKQYGLSFASYKNSLRMEHAKQLIENGYLESNTIEALASECGFTSRTSFSKTFKTLVEVSPSEYAATMN</sequence>
<feature type="domain" description="HTH araC/xylS-type" evidence="5">
    <location>
        <begin position="286"/>
        <end position="389"/>
    </location>
</feature>
<keyword evidence="2" id="KW-0238">DNA-binding</keyword>
<evidence type="ECO:0000313" key="6">
    <source>
        <dbReference type="EMBL" id="MCX2837946.1"/>
    </source>
</evidence>
<proteinExistence type="predicted"/>
<feature type="transmembrane region" description="Helical" evidence="4">
    <location>
        <begin position="92"/>
        <end position="113"/>
    </location>
</feature>
<evidence type="ECO:0000256" key="4">
    <source>
        <dbReference type="SAM" id="Phobius"/>
    </source>
</evidence>
<evidence type="ECO:0000313" key="7">
    <source>
        <dbReference type="Proteomes" id="UP001148482"/>
    </source>
</evidence>
<gene>
    <name evidence="6" type="ORF">OQ279_07235</name>
</gene>
<dbReference type="InterPro" id="IPR018060">
    <property type="entry name" value="HTH_AraC"/>
</dbReference>
<dbReference type="Pfam" id="PF12833">
    <property type="entry name" value="HTH_18"/>
    <property type="match status" value="1"/>
</dbReference>
<feature type="transmembrane region" description="Helical" evidence="4">
    <location>
        <begin position="61"/>
        <end position="80"/>
    </location>
</feature>
<comment type="caution">
    <text evidence="6">The sequence shown here is derived from an EMBL/GenBank/DDBJ whole genome shotgun (WGS) entry which is preliminary data.</text>
</comment>
<feature type="transmembrane region" description="Helical" evidence="4">
    <location>
        <begin position="224"/>
        <end position="244"/>
    </location>
</feature>
<dbReference type="Proteomes" id="UP001148482">
    <property type="component" value="Unassembled WGS sequence"/>
</dbReference>
<dbReference type="InterPro" id="IPR018062">
    <property type="entry name" value="HTH_AraC-typ_CS"/>
</dbReference>
<dbReference type="SUPFAM" id="SSF46689">
    <property type="entry name" value="Homeodomain-like"/>
    <property type="match status" value="1"/>
</dbReference>
<dbReference type="RefSeq" id="WP_266069195.1">
    <property type="nucleotide sequence ID" value="NZ_JAPJDA010000010.1"/>
</dbReference>
<keyword evidence="1" id="KW-0805">Transcription regulation</keyword>
<feature type="transmembrane region" description="Helical" evidence="4">
    <location>
        <begin position="6"/>
        <end position="21"/>
    </location>
</feature>
<dbReference type="PANTHER" id="PTHR43280">
    <property type="entry name" value="ARAC-FAMILY TRANSCRIPTIONAL REGULATOR"/>
    <property type="match status" value="1"/>
</dbReference>
<dbReference type="AlphaFoldDB" id="A0A9X3CW99"/>
<dbReference type="Gene3D" id="1.10.10.60">
    <property type="entry name" value="Homeodomain-like"/>
    <property type="match status" value="1"/>
</dbReference>
<dbReference type="GO" id="GO:0003700">
    <property type="term" value="F:DNA-binding transcription factor activity"/>
    <property type="evidence" value="ECO:0007669"/>
    <property type="project" value="InterPro"/>
</dbReference>
<keyword evidence="4" id="KW-0812">Transmembrane</keyword>
<dbReference type="InterPro" id="IPR009057">
    <property type="entry name" value="Homeodomain-like_sf"/>
</dbReference>
<feature type="transmembrane region" description="Helical" evidence="4">
    <location>
        <begin position="28"/>
        <end position="49"/>
    </location>
</feature>
<feature type="transmembrane region" description="Helical" evidence="4">
    <location>
        <begin position="151"/>
        <end position="169"/>
    </location>
</feature>
<dbReference type="PROSITE" id="PS01124">
    <property type="entry name" value="HTH_ARAC_FAMILY_2"/>
    <property type="match status" value="1"/>
</dbReference>
<dbReference type="EMBL" id="JAPJDA010000010">
    <property type="protein sequence ID" value="MCX2837946.1"/>
    <property type="molecule type" value="Genomic_DNA"/>
</dbReference>
<organism evidence="6 7">
    <name type="scientific">Salinimicrobium profundisediminis</name>
    <dbReference type="NCBI Taxonomy" id="2994553"/>
    <lineage>
        <taxon>Bacteria</taxon>
        <taxon>Pseudomonadati</taxon>
        <taxon>Bacteroidota</taxon>
        <taxon>Flavobacteriia</taxon>
        <taxon>Flavobacteriales</taxon>
        <taxon>Flavobacteriaceae</taxon>
        <taxon>Salinimicrobium</taxon>
    </lineage>
</organism>
<accession>A0A9X3CW99</accession>
<dbReference type="PROSITE" id="PS00041">
    <property type="entry name" value="HTH_ARAC_FAMILY_1"/>
    <property type="match status" value="1"/>
</dbReference>
<evidence type="ECO:0000256" key="1">
    <source>
        <dbReference type="ARBA" id="ARBA00023015"/>
    </source>
</evidence>
<dbReference type="SMART" id="SM00342">
    <property type="entry name" value="HTH_ARAC"/>
    <property type="match status" value="1"/>
</dbReference>
<keyword evidence="4" id="KW-0472">Membrane</keyword>
<reference evidence="6" key="1">
    <citation type="submission" date="2022-11" db="EMBL/GenBank/DDBJ databases">
        <title>Salinimicrobium profundisediminis sp. nov., isolated from deep-sea sediment of the Mariana Trench.</title>
        <authorList>
            <person name="Fu H."/>
        </authorList>
    </citation>
    <scope>NUCLEOTIDE SEQUENCE</scope>
    <source>
        <strain evidence="6">MT39</strain>
    </source>
</reference>
<evidence type="ECO:0000259" key="5">
    <source>
        <dbReference type="PROSITE" id="PS01124"/>
    </source>
</evidence>